<dbReference type="Proteomes" id="UP000308600">
    <property type="component" value="Unassembled WGS sequence"/>
</dbReference>
<evidence type="ECO:0000313" key="2">
    <source>
        <dbReference type="Proteomes" id="UP000308600"/>
    </source>
</evidence>
<evidence type="ECO:0000313" key="1">
    <source>
        <dbReference type="EMBL" id="TFK74660.1"/>
    </source>
</evidence>
<protein>
    <submittedName>
        <fullName evidence="1">Uncharacterized protein</fullName>
    </submittedName>
</protein>
<reference evidence="1 2" key="1">
    <citation type="journal article" date="2019" name="Nat. Ecol. Evol.">
        <title>Megaphylogeny resolves global patterns of mushroom evolution.</title>
        <authorList>
            <person name="Varga T."/>
            <person name="Krizsan K."/>
            <person name="Foldi C."/>
            <person name="Dima B."/>
            <person name="Sanchez-Garcia M."/>
            <person name="Sanchez-Ramirez S."/>
            <person name="Szollosi G.J."/>
            <person name="Szarkandi J.G."/>
            <person name="Papp V."/>
            <person name="Albert L."/>
            <person name="Andreopoulos W."/>
            <person name="Angelini C."/>
            <person name="Antonin V."/>
            <person name="Barry K.W."/>
            <person name="Bougher N.L."/>
            <person name="Buchanan P."/>
            <person name="Buyck B."/>
            <person name="Bense V."/>
            <person name="Catcheside P."/>
            <person name="Chovatia M."/>
            <person name="Cooper J."/>
            <person name="Damon W."/>
            <person name="Desjardin D."/>
            <person name="Finy P."/>
            <person name="Geml J."/>
            <person name="Haridas S."/>
            <person name="Hughes K."/>
            <person name="Justo A."/>
            <person name="Karasinski D."/>
            <person name="Kautmanova I."/>
            <person name="Kiss B."/>
            <person name="Kocsube S."/>
            <person name="Kotiranta H."/>
            <person name="LaButti K.M."/>
            <person name="Lechner B.E."/>
            <person name="Liimatainen K."/>
            <person name="Lipzen A."/>
            <person name="Lukacs Z."/>
            <person name="Mihaltcheva S."/>
            <person name="Morgado L.N."/>
            <person name="Niskanen T."/>
            <person name="Noordeloos M.E."/>
            <person name="Ohm R.A."/>
            <person name="Ortiz-Santana B."/>
            <person name="Ovrebo C."/>
            <person name="Racz N."/>
            <person name="Riley R."/>
            <person name="Savchenko A."/>
            <person name="Shiryaev A."/>
            <person name="Soop K."/>
            <person name="Spirin V."/>
            <person name="Szebenyi C."/>
            <person name="Tomsovsky M."/>
            <person name="Tulloss R.E."/>
            <person name="Uehling J."/>
            <person name="Grigoriev I.V."/>
            <person name="Vagvolgyi C."/>
            <person name="Papp T."/>
            <person name="Martin F.M."/>
            <person name="Miettinen O."/>
            <person name="Hibbett D.S."/>
            <person name="Nagy L.G."/>
        </authorList>
    </citation>
    <scope>NUCLEOTIDE SEQUENCE [LARGE SCALE GENOMIC DNA]</scope>
    <source>
        <strain evidence="1 2">NL-1719</strain>
    </source>
</reference>
<organism evidence="1 2">
    <name type="scientific">Pluteus cervinus</name>
    <dbReference type="NCBI Taxonomy" id="181527"/>
    <lineage>
        <taxon>Eukaryota</taxon>
        <taxon>Fungi</taxon>
        <taxon>Dikarya</taxon>
        <taxon>Basidiomycota</taxon>
        <taxon>Agaricomycotina</taxon>
        <taxon>Agaricomycetes</taxon>
        <taxon>Agaricomycetidae</taxon>
        <taxon>Agaricales</taxon>
        <taxon>Pluteineae</taxon>
        <taxon>Pluteaceae</taxon>
        <taxon>Pluteus</taxon>
    </lineage>
</organism>
<proteinExistence type="predicted"/>
<keyword evidence="2" id="KW-1185">Reference proteome</keyword>
<dbReference type="EMBL" id="ML208267">
    <property type="protein sequence ID" value="TFK74660.1"/>
    <property type="molecule type" value="Genomic_DNA"/>
</dbReference>
<sequence length="76" mass="9255">MRRTGEWKRYLYRAGTLWQTTFWFARFGLEFNCFPNHRALPRSYGKREVMAHDHACHKPRVPTRRSHSSPQLKHKK</sequence>
<gene>
    <name evidence="1" type="ORF">BDN72DRAFT_671305</name>
</gene>
<accession>A0ACD3BA14</accession>
<name>A0ACD3BA14_9AGAR</name>